<evidence type="ECO:0000313" key="2">
    <source>
        <dbReference type="EMBL" id="RHF79254.1"/>
    </source>
</evidence>
<reference evidence="3 4" key="1">
    <citation type="submission" date="2018-08" db="EMBL/GenBank/DDBJ databases">
        <title>A genome reference for cultivated species of the human gut microbiota.</title>
        <authorList>
            <person name="Zou Y."/>
            <person name="Xue W."/>
            <person name="Luo G."/>
        </authorList>
    </citation>
    <scope>NUCLEOTIDE SEQUENCE [LARGE SCALE GENOMIC DNA]</scope>
    <source>
        <strain evidence="2 4">AM23-7AC</strain>
        <strain evidence="1 3">AM37-5</strain>
    </source>
</reference>
<dbReference type="Proteomes" id="UP000285666">
    <property type="component" value="Unassembled WGS sequence"/>
</dbReference>
<gene>
    <name evidence="2" type="ORF">DW658_06010</name>
    <name evidence="1" type="ORF">DW860_13565</name>
</gene>
<dbReference type="EMBL" id="QSHK01000012">
    <property type="protein sequence ID" value="RHC04097.1"/>
    <property type="molecule type" value="Genomic_DNA"/>
</dbReference>
<dbReference type="EMBL" id="QRHN01000006">
    <property type="protein sequence ID" value="RHF79254.1"/>
    <property type="molecule type" value="Genomic_DNA"/>
</dbReference>
<name>A0A413YHK9_9FIRM</name>
<evidence type="ECO:0000313" key="1">
    <source>
        <dbReference type="EMBL" id="RHC04097.1"/>
    </source>
</evidence>
<protein>
    <submittedName>
        <fullName evidence="1">Uncharacterized protein</fullName>
    </submittedName>
</protein>
<comment type="caution">
    <text evidence="1">The sequence shown here is derived from an EMBL/GenBank/DDBJ whole genome shotgun (WGS) entry which is preliminary data.</text>
</comment>
<evidence type="ECO:0000313" key="4">
    <source>
        <dbReference type="Proteomes" id="UP000285666"/>
    </source>
</evidence>
<evidence type="ECO:0000313" key="3">
    <source>
        <dbReference type="Proteomes" id="UP000284742"/>
    </source>
</evidence>
<accession>A0A413YHK9</accession>
<sequence>MKRIMYIDVEICPVCGILNKDFLLDGNYFYLCHCCGQFFRSFSDGREPIIGITFYPKTIRFNRQLNALRQNWYKLQELKIMKHHEYKFSKDDYDEVVDYSSDRKDVKTSPNPENNLLEYYDTAFKRKKKTK</sequence>
<dbReference type="AlphaFoldDB" id="A0A413YHK9"/>
<dbReference type="RefSeq" id="WP_118236959.1">
    <property type="nucleotide sequence ID" value="NZ_QRHN01000006.1"/>
</dbReference>
<proteinExistence type="predicted"/>
<dbReference type="Proteomes" id="UP000284742">
    <property type="component" value="Unassembled WGS sequence"/>
</dbReference>
<organism evidence="1 3">
    <name type="scientific">Dorea formicigenerans</name>
    <dbReference type="NCBI Taxonomy" id="39486"/>
    <lineage>
        <taxon>Bacteria</taxon>
        <taxon>Bacillati</taxon>
        <taxon>Bacillota</taxon>
        <taxon>Clostridia</taxon>
        <taxon>Lachnospirales</taxon>
        <taxon>Lachnospiraceae</taxon>
        <taxon>Dorea</taxon>
    </lineage>
</organism>